<feature type="transmembrane region" description="Helical" evidence="9">
    <location>
        <begin position="37"/>
        <end position="55"/>
    </location>
</feature>
<feature type="transmembrane region" description="Helical" evidence="9">
    <location>
        <begin position="188"/>
        <end position="211"/>
    </location>
</feature>
<dbReference type="InterPro" id="IPR003594">
    <property type="entry name" value="HATPase_dom"/>
</dbReference>
<evidence type="ECO:0000256" key="8">
    <source>
        <dbReference type="ARBA" id="ARBA00023012"/>
    </source>
</evidence>
<dbReference type="InterPro" id="IPR004358">
    <property type="entry name" value="Sig_transdc_His_kin-like_C"/>
</dbReference>
<dbReference type="Gene3D" id="3.30.565.10">
    <property type="entry name" value="Histidine kinase-like ATPase, C-terminal domain"/>
    <property type="match status" value="1"/>
</dbReference>
<protein>
    <recommendedName>
        <fullName evidence="2">histidine kinase</fullName>
        <ecNumber evidence="2">2.7.13.3</ecNumber>
    </recommendedName>
</protein>
<dbReference type="SMART" id="SM00387">
    <property type="entry name" value="HATPase_c"/>
    <property type="match status" value="1"/>
</dbReference>
<feature type="transmembrane region" description="Helical" evidence="9">
    <location>
        <begin position="151"/>
        <end position="168"/>
    </location>
</feature>
<dbReference type="PANTHER" id="PTHR43065">
    <property type="entry name" value="SENSOR HISTIDINE KINASE"/>
    <property type="match status" value="1"/>
</dbReference>
<evidence type="ECO:0000256" key="7">
    <source>
        <dbReference type="ARBA" id="ARBA00022840"/>
    </source>
</evidence>
<evidence type="ECO:0000313" key="11">
    <source>
        <dbReference type="EMBL" id="PUE52021.1"/>
    </source>
</evidence>
<dbReference type="GO" id="GO:0004673">
    <property type="term" value="F:protein histidine kinase activity"/>
    <property type="evidence" value="ECO:0007669"/>
    <property type="project" value="UniProtKB-EC"/>
</dbReference>
<keyword evidence="4" id="KW-0808">Transferase</keyword>
<feature type="transmembrane region" description="Helical" evidence="9">
    <location>
        <begin position="91"/>
        <end position="111"/>
    </location>
</feature>
<organism evidence="11 12">
    <name type="scientific">Limnohabitans parvus II-B4</name>
    <dbReference type="NCBI Taxonomy" id="1293052"/>
    <lineage>
        <taxon>Bacteria</taxon>
        <taxon>Pseudomonadati</taxon>
        <taxon>Pseudomonadota</taxon>
        <taxon>Betaproteobacteria</taxon>
        <taxon>Burkholderiales</taxon>
        <taxon>Comamonadaceae</taxon>
        <taxon>Limnohabitans</taxon>
    </lineage>
</organism>
<accession>A0A315E3V6</accession>
<evidence type="ECO:0000256" key="9">
    <source>
        <dbReference type="SAM" id="Phobius"/>
    </source>
</evidence>
<keyword evidence="3" id="KW-0597">Phosphoprotein</keyword>
<keyword evidence="12" id="KW-1185">Reference proteome</keyword>
<evidence type="ECO:0000256" key="4">
    <source>
        <dbReference type="ARBA" id="ARBA00022679"/>
    </source>
</evidence>
<evidence type="ECO:0000256" key="3">
    <source>
        <dbReference type="ARBA" id="ARBA00022553"/>
    </source>
</evidence>
<keyword evidence="7" id="KW-0067">ATP-binding</keyword>
<dbReference type="GO" id="GO:0005524">
    <property type="term" value="F:ATP binding"/>
    <property type="evidence" value="ECO:0007669"/>
    <property type="project" value="UniProtKB-KW"/>
</dbReference>
<evidence type="ECO:0000256" key="6">
    <source>
        <dbReference type="ARBA" id="ARBA00022777"/>
    </source>
</evidence>
<dbReference type="Proteomes" id="UP000250790">
    <property type="component" value="Unassembled WGS sequence"/>
</dbReference>
<dbReference type="RefSeq" id="WP_108313473.1">
    <property type="nucleotide sequence ID" value="NZ_NESN01000005.1"/>
</dbReference>
<gene>
    <name evidence="11" type="ORF">B9Z37_13185</name>
</gene>
<dbReference type="Pfam" id="PF02518">
    <property type="entry name" value="HATPase_c"/>
    <property type="match status" value="1"/>
</dbReference>
<dbReference type="InterPro" id="IPR005467">
    <property type="entry name" value="His_kinase_dom"/>
</dbReference>
<dbReference type="OrthoDB" id="8873896at2"/>
<comment type="catalytic activity">
    <reaction evidence="1">
        <text>ATP + protein L-histidine = ADP + protein N-phospho-L-histidine.</text>
        <dbReference type="EC" id="2.7.13.3"/>
    </reaction>
</comment>
<dbReference type="PRINTS" id="PR00344">
    <property type="entry name" value="BCTRLSENSOR"/>
</dbReference>
<evidence type="ECO:0000259" key="10">
    <source>
        <dbReference type="PROSITE" id="PS50109"/>
    </source>
</evidence>
<keyword evidence="9" id="KW-0472">Membrane</keyword>
<feature type="transmembrane region" description="Helical" evidence="9">
    <location>
        <begin position="61"/>
        <end position="79"/>
    </location>
</feature>
<keyword evidence="6" id="KW-0418">Kinase</keyword>
<comment type="caution">
    <text evidence="11">The sequence shown here is derived from an EMBL/GenBank/DDBJ whole genome shotgun (WGS) entry which is preliminary data.</text>
</comment>
<proteinExistence type="predicted"/>
<dbReference type="PROSITE" id="PS50109">
    <property type="entry name" value="HIS_KIN"/>
    <property type="match status" value="1"/>
</dbReference>
<dbReference type="PANTHER" id="PTHR43065:SF10">
    <property type="entry name" value="PEROXIDE STRESS-ACTIVATED HISTIDINE KINASE MAK3"/>
    <property type="match status" value="1"/>
</dbReference>
<name>A0A315E3V6_9BURK</name>
<evidence type="ECO:0000256" key="1">
    <source>
        <dbReference type="ARBA" id="ARBA00000085"/>
    </source>
</evidence>
<feature type="transmembrane region" description="Helical" evidence="9">
    <location>
        <begin position="117"/>
        <end position="139"/>
    </location>
</feature>
<sequence length="491" mass="54696">MHPAIGLLIQVVIAIHIALPLGTWLLLSGRRNDTTRLWFVSISVYSLSVCSIALRPLVSEYLSYVVAWTGACASWLLMIETFRRELNLKPWRWPFMAVPTTVWSGFLVWLYETGDVTTTGVLVYSAVFLGLNVVLSRLVWQLRRTFPSRSLVMIQGAFAIHAAAYLNRLAQYASTGQLEYLNVFSFSWVSNLVTLSTILAMALICFGYWGFSLEKSNAEKKYAQQGQREAMAESEAMRTLVKERDQLLMLNARVSALSSLSSFSAMLVHDISQPLQALELGLYDLQGRLLPLQEAPQLKPRIDELMVLSGKASEMVSSLRRLMIRGQDQMDDVDLHKAIQAVFPILQGEATQRNIDIRLSSHLPPTRSVQANEVMLQRIVFNLVANAMDALSELKPLRPGIAIELQQQAKDGKNWVVLQIQDNGPGLPDELLRQLTGPVASSKAQGSGLGLLLTQSMIRLWGGHTAMRNLSPPTGTGAWIELWLRPSEPVT</sequence>
<keyword evidence="8" id="KW-0902">Two-component regulatory system</keyword>
<keyword evidence="9" id="KW-0812">Transmembrane</keyword>
<feature type="transmembrane region" description="Helical" evidence="9">
    <location>
        <begin position="6"/>
        <end position="25"/>
    </location>
</feature>
<dbReference type="InterPro" id="IPR036890">
    <property type="entry name" value="HATPase_C_sf"/>
</dbReference>
<evidence type="ECO:0000313" key="12">
    <source>
        <dbReference type="Proteomes" id="UP000250790"/>
    </source>
</evidence>
<dbReference type="AlphaFoldDB" id="A0A315E3V6"/>
<keyword evidence="9" id="KW-1133">Transmembrane helix</keyword>
<dbReference type="SUPFAM" id="SSF55874">
    <property type="entry name" value="ATPase domain of HSP90 chaperone/DNA topoisomerase II/histidine kinase"/>
    <property type="match status" value="1"/>
</dbReference>
<evidence type="ECO:0000256" key="2">
    <source>
        <dbReference type="ARBA" id="ARBA00012438"/>
    </source>
</evidence>
<evidence type="ECO:0000256" key="5">
    <source>
        <dbReference type="ARBA" id="ARBA00022741"/>
    </source>
</evidence>
<dbReference type="EC" id="2.7.13.3" evidence="2"/>
<feature type="domain" description="Histidine kinase" evidence="10">
    <location>
        <begin position="266"/>
        <end position="486"/>
    </location>
</feature>
<keyword evidence="5" id="KW-0547">Nucleotide-binding</keyword>
<reference evidence="11 12" key="1">
    <citation type="submission" date="2017-04" db="EMBL/GenBank/DDBJ databases">
        <title>Unexpected and diverse lifestyles within the genus Limnohabitans.</title>
        <authorList>
            <person name="Kasalicky V."/>
            <person name="Mehrshad M."/>
            <person name="Andrei S.-A."/>
            <person name="Salcher M."/>
            <person name="Kratochvilova H."/>
            <person name="Simek K."/>
            <person name="Ghai R."/>
        </authorList>
    </citation>
    <scope>NUCLEOTIDE SEQUENCE [LARGE SCALE GENOMIC DNA]</scope>
    <source>
        <strain evidence="11 12">II-B4</strain>
    </source>
</reference>
<dbReference type="EMBL" id="NESN01000005">
    <property type="protein sequence ID" value="PUE52021.1"/>
    <property type="molecule type" value="Genomic_DNA"/>
</dbReference>
<dbReference type="GO" id="GO:0000160">
    <property type="term" value="P:phosphorelay signal transduction system"/>
    <property type="evidence" value="ECO:0007669"/>
    <property type="project" value="UniProtKB-KW"/>
</dbReference>